<sequence length="194" mass="21692">MITCDPLKDPSGPEQSSGVGCCFTLRMDGQRSTLTPTASPTPLPHIITYSVLRVARFRWITASLTRLRFVVHADASVTLHGHSLNAESSLPERNLWENLMNQCISPYRLKPPRCGLFHAGCIVFSPEKIPFEFLGGFGTFCQYLVDNHAGLMHKGDKGIDNTGTRCLWFLQTFLFGITSLGLLLKYDPKRPKQH</sequence>
<keyword evidence="3 6" id="KW-1133">Transmembrane helix</keyword>
<dbReference type="PANTHER" id="PTHR34104:SF3">
    <property type="entry name" value="TRANSMEMBRANE PROTEIN 254"/>
    <property type="match status" value="1"/>
</dbReference>
<gene>
    <name evidence="7" type="ORF">MMEN_LOCUS20931</name>
</gene>
<dbReference type="InterPro" id="IPR028110">
    <property type="entry name" value="TMEM254"/>
</dbReference>
<dbReference type="PANTHER" id="PTHR34104">
    <property type="entry name" value="TRANSMEMBRANE PROTEIN 254"/>
    <property type="match status" value="1"/>
</dbReference>
<comment type="caution">
    <text evidence="7">The sequence shown here is derived from an EMBL/GenBank/DDBJ whole genome shotgun (WGS) entry which is preliminary data.</text>
</comment>
<reference evidence="7" key="1">
    <citation type="submission" date="2021-05" db="EMBL/GenBank/DDBJ databases">
        <authorList>
            <person name="Tigano A."/>
        </authorList>
    </citation>
    <scope>NUCLEOTIDE SEQUENCE</scope>
</reference>
<dbReference type="EMBL" id="CAJRST010039999">
    <property type="protein sequence ID" value="CAG6017945.1"/>
    <property type="molecule type" value="Genomic_DNA"/>
</dbReference>
<organism evidence="7 8">
    <name type="scientific">Menidia menidia</name>
    <name type="common">Atlantic silverside</name>
    <dbReference type="NCBI Taxonomy" id="238744"/>
    <lineage>
        <taxon>Eukaryota</taxon>
        <taxon>Metazoa</taxon>
        <taxon>Chordata</taxon>
        <taxon>Craniata</taxon>
        <taxon>Vertebrata</taxon>
        <taxon>Euteleostomi</taxon>
        <taxon>Actinopterygii</taxon>
        <taxon>Neopterygii</taxon>
        <taxon>Teleostei</taxon>
        <taxon>Neoteleostei</taxon>
        <taxon>Acanthomorphata</taxon>
        <taxon>Ovalentaria</taxon>
        <taxon>Atherinomorphae</taxon>
        <taxon>Atheriniformes</taxon>
        <taxon>Atherinopsidae</taxon>
        <taxon>Menidiinae</taxon>
        <taxon>Menidia</taxon>
    </lineage>
</organism>
<feature type="transmembrane region" description="Helical" evidence="6">
    <location>
        <begin position="167"/>
        <end position="184"/>
    </location>
</feature>
<accession>A0A8S4BRF5</accession>
<protein>
    <recommendedName>
        <fullName evidence="5">Transmembrane protein 254</fullName>
    </recommendedName>
</protein>
<dbReference type="OrthoDB" id="9984821at2759"/>
<evidence type="ECO:0000256" key="1">
    <source>
        <dbReference type="ARBA" id="ARBA00004141"/>
    </source>
</evidence>
<evidence type="ECO:0000256" key="4">
    <source>
        <dbReference type="ARBA" id="ARBA00023136"/>
    </source>
</evidence>
<evidence type="ECO:0000256" key="5">
    <source>
        <dbReference type="ARBA" id="ARBA00034834"/>
    </source>
</evidence>
<evidence type="ECO:0000256" key="3">
    <source>
        <dbReference type="ARBA" id="ARBA00022989"/>
    </source>
</evidence>
<keyword evidence="4 6" id="KW-0472">Membrane</keyword>
<dbReference type="AlphaFoldDB" id="A0A8S4BRF5"/>
<comment type="subcellular location">
    <subcellularLocation>
        <location evidence="1">Membrane</location>
        <topology evidence="1">Multi-pass membrane protein</topology>
    </subcellularLocation>
</comment>
<proteinExistence type="predicted"/>
<dbReference type="Proteomes" id="UP000677803">
    <property type="component" value="Unassembled WGS sequence"/>
</dbReference>
<keyword evidence="8" id="KW-1185">Reference proteome</keyword>
<evidence type="ECO:0000256" key="2">
    <source>
        <dbReference type="ARBA" id="ARBA00022692"/>
    </source>
</evidence>
<keyword evidence="2 6" id="KW-0812">Transmembrane</keyword>
<evidence type="ECO:0000313" key="8">
    <source>
        <dbReference type="Proteomes" id="UP000677803"/>
    </source>
</evidence>
<name>A0A8S4BRF5_9TELE</name>
<evidence type="ECO:0000313" key="7">
    <source>
        <dbReference type="EMBL" id="CAG6017945.1"/>
    </source>
</evidence>
<evidence type="ECO:0000256" key="6">
    <source>
        <dbReference type="SAM" id="Phobius"/>
    </source>
</evidence>
<dbReference type="GO" id="GO:0016020">
    <property type="term" value="C:membrane"/>
    <property type="evidence" value="ECO:0007669"/>
    <property type="project" value="UniProtKB-SubCell"/>
</dbReference>
<dbReference type="Pfam" id="PF14934">
    <property type="entry name" value="TMEM254"/>
    <property type="match status" value="1"/>
</dbReference>